<evidence type="ECO:0000256" key="5">
    <source>
        <dbReference type="SAM" id="Coils"/>
    </source>
</evidence>
<dbReference type="GO" id="GO:0043023">
    <property type="term" value="F:ribosomal large subunit binding"/>
    <property type="evidence" value="ECO:0007669"/>
    <property type="project" value="TreeGrafter"/>
</dbReference>
<dbReference type="InParanoid" id="B7FP14"/>
<dbReference type="GO" id="GO:1990116">
    <property type="term" value="P:ribosome-associated ubiquitin-dependent protein catabolic process"/>
    <property type="evidence" value="ECO:0007669"/>
    <property type="project" value="TreeGrafter"/>
</dbReference>
<evidence type="ECO:0000313" key="9">
    <source>
        <dbReference type="EMBL" id="EEC51092.1"/>
    </source>
</evidence>
<dbReference type="PANTHER" id="PTHR15239:SF6">
    <property type="entry name" value="RIBOSOME QUALITY CONTROL COMPLEX SUBUNIT NEMF"/>
    <property type="match status" value="1"/>
</dbReference>
<feature type="region of interest" description="Disordered" evidence="6">
    <location>
        <begin position="776"/>
        <end position="803"/>
    </location>
</feature>
<dbReference type="OMA" id="MFLEFFA"/>
<feature type="region of interest" description="Disordered" evidence="6">
    <location>
        <begin position="946"/>
        <end position="970"/>
    </location>
</feature>
<dbReference type="PaxDb" id="2850-Phatr42643"/>
<dbReference type="Gene3D" id="2.30.310.10">
    <property type="entry name" value="ibrinogen binding protein from staphylococcus aureus domain"/>
    <property type="match status" value="1"/>
</dbReference>
<protein>
    <submittedName>
        <fullName evidence="9">Uncharacterized protein</fullName>
    </submittedName>
</protein>
<evidence type="ECO:0000259" key="7">
    <source>
        <dbReference type="Pfam" id="PF05670"/>
    </source>
</evidence>
<dbReference type="GO" id="GO:0005737">
    <property type="term" value="C:cytoplasm"/>
    <property type="evidence" value="ECO:0007669"/>
    <property type="project" value="UniProtKB-SubCell"/>
</dbReference>
<dbReference type="PANTHER" id="PTHR15239">
    <property type="entry name" value="NUCLEAR EXPORT MEDIATOR FACTOR NEMF"/>
    <property type="match status" value="1"/>
</dbReference>
<name>B7FP14_PHATC</name>
<dbReference type="FunCoup" id="B7FP14">
    <property type="interactions" value="357"/>
</dbReference>
<dbReference type="Pfam" id="PF11923">
    <property type="entry name" value="NFACT-C"/>
    <property type="match status" value="1"/>
</dbReference>
<comment type="similarity">
    <text evidence="2">Belongs to the NEMF family.</text>
</comment>
<evidence type="ECO:0000256" key="6">
    <source>
        <dbReference type="SAM" id="MobiDB-lite"/>
    </source>
</evidence>
<dbReference type="RefSeq" id="XP_002176629.1">
    <property type="nucleotide sequence ID" value="XM_002176593.1"/>
</dbReference>
<sequence length="1238" mass="136772">MQRAKKNPASSVKVRFDGLDVTAMVSHVQRRLLGRKIINVYDGDNGETYVFKLDSSGGTTISNNNNNTSNSKEFLLLESGIRFHPLEHFESNLPMPTPFCAKLRKHLRGLRLEQISQIGTDRVILLQFGSGASRHALILELYAKGNIILTEGIHYTILALLRSHVYEKDQVAVQVGQVYPVTYATSVQKDNQTVANAVAATDTQPENDPSPTSRIMDTACAAKNKNGILNMSIEEIQASLALLLEPAPVSATTKKGKKGSPLNLKTLLLQPQWGVSQYGPALLEHCILQANLLPHASIKETVLQAADWERLQTSLSEQGPAIMYNLHSAAIDTPGYILYQPRVEEDIVNGKPHSENLSSAVAVVAKELAHADKVLLEFQPHLLAQHQNCPRLEYKHFGAAVADFFAHMVAQKRLLKVQASEMAVQEKLRKVQQDQADRVMALERDQQTLQAYAQVVKNNAENVDKALLVINSALDSGMDWDQLIELVSVEQANRNPIANLIVRLELENEIMILRLPRDPFDELSDVLNVNVSLKDSAHANASALFAKYRASKEKTQKTLESSSKALQAAEESAQRQLIEAQRRTKQTVAAVKRKPAWYEKFHWFVTSDNYLVLGGKDAHQNELLVKRYLRAGDAYLHAEVHGAASCILRAKRRRLPNGATQSIPLSDQALREAGNFTICRSSAWASRMVTSAWWVESHQVSKTAPSGEFLTVGSFMVRGKKNFLPPSPLEMGLAVLFRLGDDDSIARHKTERRDFALIELENSSVDVLDAVSSFQMEPKTNIEGQEATTHRDTTEHEGSDLVSDEVWMTLPKVIVSNSTSSAENLINDPTRDDGSCGSDGNEEAKKGSTTNEGNGRRTKKGLSVKERKQMKKYGSLGEARKLHSTVAVDKSSTEDTHGQQPVLPSLDGLIDASKLKRGKRAKAKRAMLKYMDQDDEDRELAMLALQGGEGKNRKKGKNKRSQGPVSAAQSQVAGETAALLVRDTSETIEQLPGQVVSILQECLTANNGLGKHNEAIRWDKLDSDTVEQLVALESLDAQVAAATRLLNLKTSTRVDNFSASLGGIIRTIRKYGYSCLDDEKTEVLEKPKRKTKAQKDVESTQWKQTMEEEGVVGSDLDEDAVDDTIELSKLSGMPQAEDLVLYAVPVCAPYQTLSKYTYRVKLTPGSTKRGKAVKQCVDMFLKNMVLKEPSASEHCTELIKKLGDNDWVQVICADVKISAPGASKTAKKHRAITKKKNK</sequence>
<evidence type="ECO:0000256" key="4">
    <source>
        <dbReference type="ARBA" id="ARBA00023054"/>
    </source>
</evidence>
<evidence type="ECO:0000256" key="3">
    <source>
        <dbReference type="ARBA" id="ARBA00022490"/>
    </source>
</evidence>
<dbReference type="InterPro" id="IPR021846">
    <property type="entry name" value="NFACT-C"/>
</dbReference>
<reference evidence="9 10" key="1">
    <citation type="journal article" date="2008" name="Nature">
        <title>The Phaeodactylum genome reveals the evolutionary history of diatom genomes.</title>
        <authorList>
            <person name="Bowler C."/>
            <person name="Allen A.E."/>
            <person name="Badger J.H."/>
            <person name="Grimwood J."/>
            <person name="Jabbari K."/>
            <person name="Kuo A."/>
            <person name="Maheswari U."/>
            <person name="Martens C."/>
            <person name="Maumus F."/>
            <person name="Otillar R.P."/>
            <person name="Rayko E."/>
            <person name="Salamov A."/>
            <person name="Vandepoele K."/>
            <person name="Beszteri B."/>
            <person name="Gruber A."/>
            <person name="Heijde M."/>
            <person name="Katinka M."/>
            <person name="Mock T."/>
            <person name="Valentin K."/>
            <person name="Verret F."/>
            <person name="Berges J.A."/>
            <person name="Brownlee C."/>
            <person name="Cadoret J.P."/>
            <person name="Chiovitti A."/>
            <person name="Choi C.J."/>
            <person name="Coesel S."/>
            <person name="De Martino A."/>
            <person name="Detter J.C."/>
            <person name="Durkin C."/>
            <person name="Falciatore A."/>
            <person name="Fournet J."/>
            <person name="Haruta M."/>
            <person name="Huysman M.J."/>
            <person name="Jenkins B.D."/>
            <person name="Jiroutova K."/>
            <person name="Jorgensen R.E."/>
            <person name="Joubert Y."/>
            <person name="Kaplan A."/>
            <person name="Kroger N."/>
            <person name="Kroth P.G."/>
            <person name="La Roche J."/>
            <person name="Lindquist E."/>
            <person name="Lommer M."/>
            <person name="Martin-Jezequel V."/>
            <person name="Lopez P.J."/>
            <person name="Lucas S."/>
            <person name="Mangogna M."/>
            <person name="McGinnis K."/>
            <person name="Medlin L.K."/>
            <person name="Montsant A."/>
            <person name="Oudot-Le Secq M.P."/>
            <person name="Napoli C."/>
            <person name="Obornik M."/>
            <person name="Parker M.S."/>
            <person name="Petit J.L."/>
            <person name="Porcel B.M."/>
            <person name="Poulsen N."/>
            <person name="Robison M."/>
            <person name="Rychlewski L."/>
            <person name="Rynearson T.A."/>
            <person name="Schmutz J."/>
            <person name="Shapiro H."/>
            <person name="Siaut M."/>
            <person name="Stanley M."/>
            <person name="Sussman M.R."/>
            <person name="Taylor A.R."/>
            <person name="Vardi A."/>
            <person name="von Dassow P."/>
            <person name="Vyverman W."/>
            <person name="Willis A."/>
            <person name="Wyrwicz L.S."/>
            <person name="Rokhsar D.S."/>
            <person name="Weissenbach J."/>
            <person name="Armbrust E.V."/>
            <person name="Green B.R."/>
            <person name="Van de Peer Y."/>
            <person name="Grigoriev I.V."/>
        </authorList>
    </citation>
    <scope>NUCLEOTIDE SEQUENCE [LARGE SCALE GENOMIC DNA]</scope>
    <source>
        <strain evidence="9 10">CCAP 1055/1</strain>
    </source>
</reference>
<dbReference type="OrthoDB" id="207084at2759"/>
<gene>
    <name evidence="9" type="ORF">PHATRDRAFT_42643</name>
</gene>
<dbReference type="STRING" id="556484.B7FP14"/>
<evidence type="ECO:0000259" key="8">
    <source>
        <dbReference type="Pfam" id="PF11923"/>
    </source>
</evidence>
<feature type="domain" description="NFACT protein C-terminal" evidence="8">
    <location>
        <begin position="1123"/>
        <end position="1218"/>
    </location>
</feature>
<evidence type="ECO:0000256" key="1">
    <source>
        <dbReference type="ARBA" id="ARBA00004496"/>
    </source>
</evidence>
<dbReference type="AlphaFoldDB" id="B7FP14"/>
<feature type="region of interest" description="Disordered" evidence="6">
    <location>
        <begin position="820"/>
        <end position="864"/>
    </location>
</feature>
<keyword evidence="4 5" id="KW-0175">Coiled coil</keyword>
<dbReference type="Pfam" id="PF05833">
    <property type="entry name" value="NFACT_N"/>
    <property type="match status" value="1"/>
</dbReference>
<dbReference type="eggNOG" id="KOG2030">
    <property type="taxonomic scope" value="Eukaryota"/>
</dbReference>
<comment type="subcellular location">
    <subcellularLocation>
        <location evidence="1">Cytoplasm</location>
    </subcellularLocation>
</comment>
<feature type="region of interest" description="Disordered" evidence="6">
    <location>
        <begin position="885"/>
        <end position="905"/>
    </location>
</feature>
<dbReference type="InterPro" id="IPR051608">
    <property type="entry name" value="RQC_Subunit_NEMF"/>
</dbReference>
<dbReference type="Proteomes" id="UP000000759">
    <property type="component" value="Chromosome 1"/>
</dbReference>
<feature type="coiled-coil region" evidence="5">
    <location>
        <begin position="552"/>
        <end position="583"/>
    </location>
</feature>
<dbReference type="GO" id="GO:0072344">
    <property type="term" value="P:rescue of stalled ribosome"/>
    <property type="evidence" value="ECO:0007669"/>
    <property type="project" value="TreeGrafter"/>
</dbReference>
<organism evidence="9 10">
    <name type="scientific">Phaeodactylum tricornutum (strain CCAP 1055/1)</name>
    <dbReference type="NCBI Taxonomy" id="556484"/>
    <lineage>
        <taxon>Eukaryota</taxon>
        <taxon>Sar</taxon>
        <taxon>Stramenopiles</taxon>
        <taxon>Ochrophyta</taxon>
        <taxon>Bacillariophyta</taxon>
        <taxon>Bacillariophyceae</taxon>
        <taxon>Bacillariophycidae</taxon>
        <taxon>Naviculales</taxon>
        <taxon>Phaeodactylaceae</taxon>
        <taxon>Phaeodactylum</taxon>
    </lineage>
</organism>
<keyword evidence="10" id="KW-1185">Reference proteome</keyword>
<keyword evidence="3" id="KW-0963">Cytoplasm</keyword>
<dbReference type="InterPro" id="IPR008532">
    <property type="entry name" value="NFACT_RNA-bd"/>
</dbReference>
<dbReference type="GO" id="GO:1990112">
    <property type="term" value="C:RQC complex"/>
    <property type="evidence" value="ECO:0007669"/>
    <property type="project" value="TreeGrafter"/>
</dbReference>
<dbReference type="Pfam" id="PF05670">
    <property type="entry name" value="NFACT-R_1"/>
    <property type="match status" value="1"/>
</dbReference>
<dbReference type="KEGG" id="pti:PHATRDRAFT_42643"/>
<evidence type="ECO:0000313" key="10">
    <source>
        <dbReference type="Proteomes" id="UP000000759"/>
    </source>
</evidence>
<dbReference type="GO" id="GO:0000049">
    <property type="term" value="F:tRNA binding"/>
    <property type="evidence" value="ECO:0007669"/>
    <property type="project" value="TreeGrafter"/>
</dbReference>
<dbReference type="EMBL" id="CM000605">
    <property type="protein sequence ID" value="EEC51092.1"/>
    <property type="molecule type" value="Genomic_DNA"/>
</dbReference>
<dbReference type="HOGENOM" id="CLU_003612_1_0_1"/>
<reference evidence="10" key="2">
    <citation type="submission" date="2008-08" db="EMBL/GenBank/DDBJ databases">
        <authorList>
            <consortium name="Diatom Consortium"/>
            <person name="Grigoriev I."/>
            <person name="Grimwood J."/>
            <person name="Kuo A."/>
            <person name="Otillar R.P."/>
            <person name="Salamov A."/>
            <person name="Detter J.C."/>
            <person name="Lindquist E."/>
            <person name="Shapiro H."/>
            <person name="Lucas S."/>
            <person name="Glavina del Rio T."/>
            <person name="Pitluck S."/>
            <person name="Rokhsar D."/>
            <person name="Bowler C."/>
        </authorList>
    </citation>
    <scope>GENOME REANNOTATION</scope>
    <source>
        <strain evidence="10">CCAP 1055/1</strain>
    </source>
</reference>
<accession>B7FP14</accession>
<feature type="domain" description="NFACT RNA-binding" evidence="7">
    <location>
        <begin position="600"/>
        <end position="719"/>
    </location>
</feature>
<feature type="compositionally biased region" description="Basic and acidic residues" evidence="6">
    <location>
        <begin position="788"/>
        <end position="799"/>
    </location>
</feature>
<evidence type="ECO:0000256" key="2">
    <source>
        <dbReference type="ARBA" id="ARBA00008318"/>
    </source>
</evidence>
<proteinExistence type="inferred from homology"/>
<dbReference type="GeneID" id="7195998"/>